<dbReference type="InterPro" id="IPR038483">
    <property type="entry name" value="YcfL-like_sf"/>
</dbReference>
<accession>A0ABW9GSL9</accession>
<keyword evidence="3" id="KW-1185">Reference proteome</keyword>
<feature type="signal peptide" evidence="1">
    <location>
        <begin position="1"/>
        <end position="27"/>
    </location>
</feature>
<proteinExistence type="predicted"/>
<dbReference type="InterPro" id="IPR010824">
    <property type="entry name" value="DUF1425"/>
</dbReference>
<dbReference type="Gene3D" id="2.60.40.3230">
    <property type="match status" value="1"/>
</dbReference>
<gene>
    <name evidence="2" type="ORF">ACEUDJ_14775</name>
</gene>
<sequence>MKRLALACGLALLLSACASNTSGVALSAPGGGPAEFRVDNGSLDLQLAELGRRQQNGLLQVNVALTNQRRSDSHLQYLFYWYDASGQEVAPDGRGWTPLVMHGQQRRTLSALAPTREVLGYRLVVREVIAESN</sequence>
<evidence type="ECO:0000313" key="2">
    <source>
        <dbReference type="EMBL" id="MFM4894121.1"/>
    </source>
</evidence>
<name>A0ABW9GSL9_9GAMM</name>
<organism evidence="2 3">
    <name type="scientific">Aeromonas bivalvium</name>
    <dbReference type="NCBI Taxonomy" id="440079"/>
    <lineage>
        <taxon>Bacteria</taxon>
        <taxon>Pseudomonadati</taxon>
        <taxon>Pseudomonadota</taxon>
        <taxon>Gammaproteobacteria</taxon>
        <taxon>Aeromonadales</taxon>
        <taxon>Aeromonadaceae</taxon>
        <taxon>Aeromonas</taxon>
    </lineage>
</organism>
<protein>
    <submittedName>
        <fullName evidence="2">YcfL family protein</fullName>
    </submittedName>
</protein>
<comment type="caution">
    <text evidence="2">The sequence shown here is derived from an EMBL/GenBank/DDBJ whole genome shotgun (WGS) entry which is preliminary data.</text>
</comment>
<dbReference type="Pfam" id="PF07233">
    <property type="entry name" value="DUF1425"/>
    <property type="match status" value="1"/>
</dbReference>
<dbReference type="Proteomes" id="UP001630969">
    <property type="component" value="Unassembled WGS sequence"/>
</dbReference>
<evidence type="ECO:0000313" key="3">
    <source>
        <dbReference type="Proteomes" id="UP001630969"/>
    </source>
</evidence>
<dbReference type="RefSeq" id="WP_408791085.1">
    <property type="nucleotide sequence ID" value="NZ_JBGXBU010000006.1"/>
</dbReference>
<dbReference type="EMBL" id="JBGXBU010000006">
    <property type="protein sequence ID" value="MFM4894121.1"/>
    <property type="molecule type" value="Genomic_DNA"/>
</dbReference>
<keyword evidence="1" id="KW-0732">Signal</keyword>
<dbReference type="CDD" id="cd09030">
    <property type="entry name" value="DUF1425"/>
    <property type="match status" value="1"/>
</dbReference>
<dbReference type="GeneID" id="97221387"/>
<evidence type="ECO:0000256" key="1">
    <source>
        <dbReference type="SAM" id="SignalP"/>
    </source>
</evidence>
<reference evidence="2 3" key="1">
    <citation type="submission" date="2024-09" db="EMBL/GenBank/DDBJ databases">
        <title>Aeromonas strains Genome sequencing and assembly.</title>
        <authorList>
            <person name="Hu X."/>
            <person name="Tang B."/>
        </authorList>
    </citation>
    <scope>NUCLEOTIDE SEQUENCE [LARGE SCALE GENOMIC DNA]</scope>
    <source>
        <strain evidence="2 3">NB23SCDHY001</strain>
    </source>
</reference>
<feature type="chain" id="PRO_5046992972" evidence="1">
    <location>
        <begin position="28"/>
        <end position="133"/>
    </location>
</feature>
<dbReference type="PROSITE" id="PS51257">
    <property type="entry name" value="PROKAR_LIPOPROTEIN"/>
    <property type="match status" value="1"/>
</dbReference>